<proteinExistence type="predicted"/>
<protein>
    <submittedName>
        <fullName evidence="3">Alpha/beta hydrolase</fullName>
    </submittedName>
</protein>
<name>A0A9J7BT25_9BACT</name>
<gene>
    <name evidence="3" type="ORF">MOP44_08795</name>
</gene>
<evidence type="ECO:0000256" key="1">
    <source>
        <dbReference type="SAM" id="Phobius"/>
    </source>
</evidence>
<organism evidence="3 4">
    <name type="scientific">Occallatibacter riparius</name>
    <dbReference type="NCBI Taxonomy" id="1002689"/>
    <lineage>
        <taxon>Bacteria</taxon>
        <taxon>Pseudomonadati</taxon>
        <taxon>Acidobacteriota</taxon>
        <taxon>Terriglobia</taxon>
        <taxon>Terriglobales</taxon>
        <taxon>Acidobacteriaceae</taxon>
        <taxon>Occallatibacter</taxon>
    </lineage>
</organism>
<keyword evidence="1" id="KW-1133">Transmembrane helix</keyword>
<keyword evidence="1" id="KW-0472">Membrane</keyword>
<dbReference type="PANTHER" id="PTHR12277">
    <property type="entry name" value="ALPHA/BETA HYDROLASE DOMAIN-CONTAINING PROTEIN"/>
    <property type="match status" value="1"/>
</dbReference>
<keyword evidence="4" id="KW-1185">Reference proteome</keyword>
<evidence type="ECO:0000313" key="3">
    <source>
        <dbReference type="EMBL" id="UWZ86028.1"/>
    </source>
</evidence>
<evidence type="ECO:0000259" key="2">
    <source>
        <dbReference type="Pfam" id="PF12146"/>
    </source>
</evidence>
<accession>A0A9J7BT25</accession>
<sequence>MRRLRRRLLRFLGIAVLAYVGICALMFFTQRSLIYYPQSRANRAGVPVMILHTDAGPVLVSTRPAPGPGAVIYFGGNAEDVSLDLSDFSSAFPDDAIYLLHYRGYGGSAGKPSEQALFADALMLFDQVLAQHPNVILIGRSLGSGIAVKVASERPIQRLVLITPFDSLTDAAAQAYPWLPVRLLMHDKYDSWKYAPHVTAPTRILTAGNDEIIPRWSTERLRTRFKSGLATYTVIPGVGHNSISDSPDYLRIIAKP</sequence>
<dbReference type="Gene3D" id="3.40.50.1820">
    <property type="entry name" value="alpha/beta hydrolase"/>
    <property type="match status" value="1"/>
</dbReference>
<feature type="transmembrane region" description="Helical" evidence="1">
    <location>
        <begin position="7"/>
        <end position="28"/>
    </location>
</feature>
<keyword evidence="1" id="KW-0812">Transmembrane</keyword>
<dbReference type="AlphaFoldDB" id="A0A9J7BT25"/>
<dbReference type="GO" id="GO:0016787">
    <property type="term" value="F:hydrolase activity"/>
    <property type="evidence" value="ECO:0007669"/>
    <property type="project" value="UniProtKB-KW"/>
</dbReference>
<dbReference type="PANTHER" id="PTHR12277:SF81">
    <property type="entry name" value="PROTEIN ABHD13"/>
    <property type="match status" value="1"/>
</dbReference>
<dbReference type="RefSeq" id="WP_260795670.1">
    <property type="nucleotide sequence ID" value="NZ_CP093313.1"/>
</dbReference>
<feature type="domain" description="Serine aminopeptidase S33" evidence="2">
    <location>
        <begin position="96"/>
        <end position="171"/>
    </location>
</feature>
<dbReference type="InterPro" id="IPR022742">
    <property type="entry name" value="Hydrolase_4"/>
</dbReference>
<reference evidence="3" key="1">
    <citation type="submission" date="2021-04" db="EMBL/GenBank/DDBJ databases">
        <title>Phylogenetic analysis of Acidobacteriaceae.</title>
        <authorList>
            <person name="Qiu L."/>
            <person name="Zhang Q."/>
        </authorList>
    </citation>
    <scope>NUCLEOTIDE SEQUENCE</scope>
    <source>
        <strain evidence="3">DSM 25168</strain>
    </source>
</reference>
<dbReference type="KEGG" id="orp:MOP44_08795"/>
<evidence type="ECO:0000313" key="4">
    <source>
        <dbReference type="Proteomes" id="UP001059380"/>
    </source>
</evidence>
<dbReference type="InterPro" id="IPR029058">
    <property type="entry name" value="AB_hydrolase_fold"/>
</dbReference>
<dbReference type="Pfam" id="PF12146">
    <property type="entry name" value="Hydrolase_4"/>
    <property type="match status" value="1"/>
</dbReference>
<dbReference type="Proteomes" id="UP001059380">
    <property type="component" value="Chromosome"/>
</dbReference>
<keyword evidence="3" id="KW-0378">Hydrolase</keyword>
<dbReference type="SUPFAM" id="SSF53474">
    <property type="entry name" value="alpha/beta-Hydrolases"/>
    <property type="match status" value="1"/>
</dbReference>
<dbReference type="EMBL" id="CP093313">
    <property type="protein sequence ID" value="UWZ86028.1"/>
    <property type="molecule type" value="Genomic_DNA"/>
</dbReference>